<comment type="caution">
    <text evidence="3">The sequence shown here is derived from an EMBL/GenBank/DDBJ whole genome shotgun (WGS) entry which is preliminary data.</text>
</comment>
<dbReference type="PANTHER" id="PTHR16777:SF2">
    <property type="entry name" value="PROTEIN ECT2"/>
    <property type="match status" value="1"/>
</dbReference>
<dbReference type="InterPro" id="IPR000219">
    <property type="entry name" value="DH_dom"/>
</dbReference>
<accession>A0AA36CVR8</accession>
<dbReference type="SMART" id="SM00292">
    <property type="entry name" value="BRCT"/>
    <property type="match status" value="2"/>
</dbReference>
<dbReference type="PROSITE" id="PS50010">
    <property type="entry name" value="DH_2"/>
    <property type="match status" value="1"/>
</dbReference>
<feature type="non-terminal residue" evidence="3">
    <location>
        <position position="742"/>
    </location>
</feature>
<dbReference type="CDD" id="cd00160">
    <property type="entry name" value="RhoGEF"/>
    <property type="match status" value="1"/>
</dbReference>
<dbReference type="GO" id="GO:0000281">
    <property type="term" value="P:mitotic cytokinesis"/>
    <property type="evidence" value="ECO:0007669"/>
    <property type="project" value="TreeGrafter"/>
</dbReference>
<dbReference type="SMART" id="SM00325">
    <property type="entry name" value="RhoGEF"/>
    <property type="match status" value="1"/>
</dbReference>
<name>A0AA36CVR8_9BILA</name>
<dbReference type="PANTHER" id="PTHR16777">
    <property type="entry name" value="PROTEIN ECT2"/>
    <property type="match status" value="1"/>
</dbReference>
<feature type="domain" description="DH" evidence="1">
    <location>
        <begin position="339"/>
        <end position="534"/>
    </location>
</feature>
<evidence type="ECO:0000259" key="2">
    <source>
        <dbReference type="PROSITE" id="PS50172"/>
    </source>
</evidence>
<dbReference type="GO" id="GO:0005938">
    <property type="term" value="C:cell cortex"/>
    <property type="evidence" value="ECO:0007669"/>
    <property type="project" value="TreeGrafter"/>
</dbReference>
<dbReference type="InterPro" id="IPR036420">
    <property type="entry name" value="BRCT_dom_sf"/>
</dbReference>
<dbReference type="EMBL" id="CATQJA010002637">
    <property type="protein sequence ID" value="CAJ0575257.1"/>
    <property type="molecule type" value="Genomic_DNA"/>
</dbReference>
<dbReference type="Gene3D" id="1.20.900.10">
    <property type="entry name" value="Dbl homology (DH) domain"/>
    <property type="match status" value="1"/>
</dbReference>
<dbReference type="Pfam" id="PF00533">
    <property type="entry name" value="BRCT"/>
    <property type="match status" value="1"/>
</dbReference>
<dbReference type="AlphaFoldDB" id="A0AA36CVR8"/>
<dbReference type="InterPro" id="IPR001357">
    <property type="entry name" value="BRCT_dom"/>
</dbReference>
<gene>
    <name evidence="3" type="ORF">MSPICULIGERA_LOCUS13571</name>
</gene>
<dbReference type="Pfam" id="PF00621">
    <property type="entry name" value="RhoGEF"/>
    <property type="match status" value="1"/>
</dbReference>
<dbReference type="GO" id="GO:2000431">
    <property type="term" value="P:regulation of cytokinesis, actomyosin contractile ring assembly"/>
    <property type="evidence" value="ECO:0007669"/>
    <property type="project" value="InterPro"/>
</dbReference>
<dbReference type="SUPFAM" id="SSF48065">
    <property type="entry name" value="DBL homology domain (DH-domain)"/>
    <property type="match status" value="1"/>
</dbReference>
<dbReference type="GO" id="GO:0005634">
    <property type="term" value="C:nucleus"/>
    <property type="evidence" value="ECO:0007669"/>
    <property type="project" value="InterPro"/>
</dbReference>
<dbReference type="Proteomes" id="UP001177023">
    <property type="component" value="Unassembled WGS sequence"/>
</dbReference>
<sequence>MPDDLDETRRDGVLSPGLDPRRVEIVVVVGPLDEHLRQDLLESGIQVIKSQNGSEYVRDDVTFIISDFTSQAFNNLVSCSKDKRDDNESPRIMAPVYAMWHIERGLAIPLPQRHRPRYCCSMKNLNITMEITDESKKKELINKIHWMSGSVRKELRQQTTHFVTDSMFGENYRNAVALGYPILRYTWVLEAWTHCEDLDYDANTPKAMEPHVLRIFEGLRFYFCRFDQENISEMRQVSTDNGALMVEDPSLATHIVYGAKTDNLEQNRKAWHVSATWFWESISLGRARLEMEYTLAPRAMSKKQDNPLHTSKASILDNSNNSILSNDDKSVGSPCKVDKKQQIVSEMLDTERNYITMLELLLEMRNRLVGSKDGGNDSWMATNPGALSHADANLIFGKIPPILNVHKAIHGDIAKLIANWSTKASVADIWYRRRQDLRKVYPPFINTFDKAKDRFREVDRDDRFHAFVRMCESGENWRKQRVEDLLVRPIQRLPSILLLLQQCAKHCKKNSTDAENIPKTIREMQSILENANASRQATENFEKIYKVFDEIESMPAELRSSHRTTTAECVVACAGGTGQWDGMKNKPLRLLIFNDLLMLAVGVDASLGYNEETVLDCMQRIERGVFIESGREDTFVQHVPPNQSEKYGSLTKSCGKRVLPEYCGSPQQENLNASTMSCMGMRRPPSQLRKAISNTSMFRWGQPLREQQLLVEESPSSNSVVSSPSALSHTKKAGISKAILVL</sequence>
<evidence type="ECO:0000313" key="3">
    <source>
        <dbReference type="EMBL" id="CAJ0575257.1"/>
    </source>
</evidence>
<dbReference type="InterPro" id="IPR026817">
    <property type="entry name" value="Ect2"/>
</dbReference>
<dbReference type="PROSITE" id="PS50172">
    <property type="entry name" value="BRCT"/>
    <property type="match status" value="2"/>
</dbReference>
<feature type="domain" description="BRCT" evidence="2">
    <location>
        <begin position="211"/>
        <end position="295"/>
    </location>
</feature>
<reference evidence="3" key="1">
    <citation type="submission" date="2023-06" db="EMBL/GenBank/DDBJ databases">
        <authorList>
            <person name="Delattre M."/>
        </authorList>
    </citation>
    <scope>NUCLEOTIDE SEQUENCE</scope>
    <source>
        <strain evidence="3">AF72</strain>
    </source>
</reference>
<evidence type="ECO:0000259" key="1">
    <source>
        <dbReference type="PROSITE" id="PS50010"/>
    </source>
</evidence>
<dbReference type="Pfam" id="PF12738">
    <property type="entry name" value="PTCB-BRCT"/>
    <property type="match status" value="1"/>
</dbReference>
<organism evidence="3 4">
    <name type="scientific">Mesorhabditis spiculigera</name>
    <dbReference type="NCBI Taxonomy" id="96644"/>
    <lineage>
        <taxon>Eukaryota</taxon>
        <taxon>Metazoa</taxon>
        <taxon>Ecdysozoa</taxon>
        <taxon>Nematoda</taxon>
        <taxon>Chromadorea</taxon>
        <taxon>Rhabditida</taxon>
        <taxon>Rhabditina</taxon>
        <taxon>Rhabditomorpha</taxon>
        <taxon>Rhabditoidea</taxon>
        <taxon>Rhabditidae</taxon>
        <taxon>Mesorhabditinae</taxon>
        <taxon>Mesorhabditis</taxon>
    </lineage>
</organism>
<proteinExistence type="predicted"/>
<dbReference type="GO" id="GO:0005085">
    <property type="term" value="F:guanyl-nucleotide exchange factor activity"/>
    <property type="evidence" value="ECO:0007669"/>
    <property type="project" value="InterPro"/>
</dbReference>
<evidence type="ECO:0008006" key="5">
    <source>
        <dbReference type="Google" id="ProtNLM"/>
    </source>
</evidence>
<dbReference type="GO" id="GO:0005096">
    <property type="term" value="F:GTPase activator activity"/>
    <property type="evidence" value="ECO:0007669"/>
    <property type="project" value="InterPro"/>
</dbReference>
<dbReference type="GO" id="GO:0007399">
    <property type="term" value="P:nervous system development"/>
    <property type="evidence" value="ECO:0007669"/>
    <property type="project" value="TreeGrafter"/>
</dbReference>
<dbReference type="SUPFAM" id="SSF52113">
    <property type="entry name" value="BRCT domain"/>
    <property type="match status" value="2"/>
</dbReference>
<evidence type="ECO:0000313" key="4">
    <source>
        <dbReference type="Proteomes" id="UP001177023"/>
    </source>
</evidence>
<dbReference type="Gene3D" id="3.40.50.10190">
    <property type="entry name" value="BRCT domain"/>
    <property type="match status" value="2"/>
</dbReference>
<dbReference type="InterPro" id="IPR035899">
    <property type="entry name" value="DBL_dom_sf"/>
</dbReference>
<feature type="domain" description="BRCT" evidence="2">
    <location>
        <begin position="127"/>
        <end position="190"/>
    </location>
</feature>
<keyword evidence="4" id="KW-1185">Reference proteome</keyword>
<protein>
    <recommendedName>
        <fullName evidence="5">Protein ECT2</fullName>
    </recommendedName>
</protein>